<name>A0ABT8L0W3_9BACT</name>
<keyword evidence="1" id="KW-0677">Repeat</keyword>
<dbReference type="RefSeq" id="WP_346756709.1">
    <property type="nucleotide sequence ID" value="NZ_JAUJEB010000001.1"/>
</dbReference>
<dbReference type="Proteomes" id="UP001172083">
    <property type="component" value="Unassembled WGS sequence"/>
</dbReference>
<dbReference type="PANTHER" id="PTHR43215:SF14">
    <property type="entry name" value="RADIAL SPOKE HEAD 1 HOMOLOG"/>
    <property type="match status" value="1"/>
</dbReference>
<sequence>MKYLLIFFVGAIAAPVCFAQSSDCKVLTPALEGAYQGDCKKGKADGDGRAKGTDEYEGSFKKGLPHGVGTYTWNNGNSYEGNWKNGKKEGKGKLFLQRKNGGDSTVVGFWSKDKYVGEYKNPYKVHNKGPLVTGVRLSKISDVESYLELEFNSKGAAVANPEFVVTTIRGNFTGQQSFNRSAKVFDITFPFRAIITHNGEAVEFEIFQKGAWKMVVDMNK</sequence>
<feature type="chain" id="PRO_5046627474" description="MORN repeat-containing protein" evidence="2">
    <location>
        <begin position="20"/>
        <end position="220"/>
    </location>
</feature>
<dbReference type="SMART" id="SM00698">
    <property type="entry name" value="MORN"/>
    <property type="match status" value="2"/>
</dbReference>
<comment type="caution">
    <text evidence="3">The sequence shown here is derived from an EMBL/GenBank/DDBJ whole genome shotgun (WGS) entry which is preliminary data.</text>
</comment>
<keyword evidence="2" id="KW-0732">Signal</keyword>
<evidence type="ECO:0008006" key="5">
    <source>
        <dbReference type="Google" id="ProtNLM"/>
    </source>
</evidence>
<reference evidence="3" key="1">
    <citation type="submission" date="2023-06" db="EMBL/GenBank/DDBJ databases">
        <title>Genomic of Agaribacillus aureum.</title>
        <authorList>
            <person name="Wang G."/>
        </authorList>
    </citation>
    <scope>NUCLEOTIDE SEQUENCE</scope>
    <source>
        <strain evidence="3">BMA12</strain>
    </source>
</reference>
<accession>A0ABT8L0W3</accession>
<evidence type="ECO:0000256" key="2">
    <source>
        <dbReference type="SAM" id="SignalP"/>
    </source>
</evidence>
<dbReference type="InterPro" id="IPR003409">
    <property type="entry name" value="MORN"/>
</dbReference>
<feature type="signal peptide" evidence="2">
    <location>
        <begin position="1"/>
        <end position="19"/>
    </location>
</feature>
<dbReference type="SUPFAM" id="SSF82185">
    <property type="entry name" value="Histone H3 K4-specific methyltransferase SET7/9 N-terminal domain"/>
    <property type="match status" value="1"/>
</dbReference>
<dbReference type="EMBL" id="JAUJEB010000001">
    <property type="protein sequence ID" value="MDN5211375.1"/>
    <property type="molecule type" value="Genomic_DNA"/>
</dbReference>
<proteinExistence type="predicted"/>
<dbReference type="PANTHER" id="PTHR43215">
    <property type="entry name" value="RADIAL SPOKE HEAD 1 HOMOLOG"/>
    <property type="match status" value="1"/>
</dbReference>
<keyword evidence="4" id="KW-1185">Reference proteome</keyword>
<evidence type="ECO:0000256" key="1">
    <source>
        <dbReference type="ARBA" id="ARBA00022737"/>
    </source>
</evidence>
<evidence type="ECO:0000313" key="4">
    <source>
        <dbReference type="Proteomes" id="UP001172083"/>
    </source>
</evidence>
<gene>
    <name evidence="3" type="ORF">QQ020_04915</name>
</gene>
<protein>
    <recommendedName>
        <fullName evidence="5">MORN repeat-containing protein</fullName>
    </recommendedName>
</protein>
<dbReference type="Pfam" id="PF02493">
    <property type="entry name" value="MORN"/>
    <property type="match status" value="2"/>
</dbReference>
<organism evidence="3 4">
    <name type="scientific">Agaribacillus aureus</name>
    <dbReference type="NCBI Taxonomy" id="3051825"/>
    <lineage>
        <taxon>Bacteria</taxon>
        <taxon>Pseudomonadati</taxon>
        <taxon>Bacteroidota</taxon>
        <taxon>Cytophagia</taxon>
        <taxon>Cytophagales</taxon>
        <taxon>Splendidivirgaceae</taxon>
        <taxon>Agaribacillus</taxon>
    </lineage>
</organism>
<evidence type="ECO:0000313" key="3">
    <source>
        <dbReference type="EMBL" id="MDN5211375.1"/>
    </source>
</evidence>
<dbReference type="Gene3D" id="2.20.110.10">
    <property type="entry name" value="Histone H3 K4-specific methyltransferase SET7/9 N-terminal domain"/>
    <property type="match status" value="1"/>
</dbReference>